<dbReference type="GO" id="GO:0045121">
    <property type="term" value="C:membrane raft"/>
    <property type="evidence" value="ECO:0007669"/>
    <property type="project" value="InterPro"/>
</dbReference>
<dbReference type="VEuPathDB" id="FungiDB:A1O9_12090"/>
<gene>
    <name evidence="6" type="ORF">A1O9_12090</name>
</gene>
<dbReference type="GO" id="GO:0001919">
    <property type="term" value="P:regulation of receptor recycling"/>
    <property type="evidence" value="ECO:0007669"/>
    <property type="project" value="InterPro"/>
</dbReference>
<accession>A0A072NXK5</accession>
<dbReference type="AlphaFoldDB" id="A0A072NXK5"/>
<keyword evidence="7" id="KW-1185">Reference proteome</keyword>
<dbReference type="InterPro" id="IPR028209">
    <property type="entry name" value="LAMTOR1/MEH1"/>
</dbReference>
<dbReference type="EMBL" id="AMGV01000021">
    <property type="protein sequence ID" value="KEF51753.1"/>
    <property type="molecule type" value="Genomic_DNA"/>
</dbReference>
<feature type="non-terminal residue" evidence="6">
    <location>
        <position position="165"/>
    </location>
</feature>
<proteinExistence type="predicted"/>
<keyword evidence="3" id="KW-0472">Membrane</keyword>
<evidence type="ECO:0000256" key="1">
    <source>
        <dbReference type="ARBA" id="ARBA00004308"/>
    </source>
</evidence>
<evidence type="ECO:0000313" key="6">
    <source>
        <dbReference type="EMBL" id="KEF51753.1"/>
    </source>
</evidence>
<sequence>MGACLSCLGLRGHNDDDVERHRLMYDEYGTGVHGYGTWNAGNVPSQTVLSPEEAQREQEALDGITRWASDQIVEIFPYQHRGLAMSVSQMNGNVENGTSNSTHHDILLSLIPGDKSKRSIRIYSASRPTSKDAQSLRSKGSFAGLNGNNGALKDTGVLVKLDVNL</sequence>
<dbReference type="Pfam" id="PF15454">
    <property type="entry name" value="LAMTOR"/>
    <property type="match status" value="1"/>
</dbReference>
<dbReference type="RefSeq" id="XP_013254343.1">
    <property type="nucleotide sequence ID" value="XM_013398889.1"/>
</dbReference>
<dbReference type="GO" id="GO:0016197">
    <property type="term" value="P:endosomal transport"/>
    <property type="evidence" value="ECO:0007669"/>
    <property type="project" value="InterPro"/>
</dbReference>
<dbReference type="GO" id="GO:0032008">
    <property type="term" value="P:positive regulation of TOR signaling"/>
    <property type="evidence" value="ECO:0007669"/>
    <property type="project" value="InterPro"/>
</dbReference>
<organism evidence="6 7">
    <name type="scientific">Exophiala aquamarina CBS 119918</name>
    <dbReference type="NCBI Taxonomy" id="1182545"/>
    <lineage>
        <taxon>Eukaryota</taxon>
        <taxon>Fungi</taxon>
        <taxon>Dikarya</taxon>
        <taxon>Ascomycota</taxon>
        <taxon>Pezizomycotina</taxon>
        <taxon>Eurotiomycetes</taxon>
        <taxon>Chaetothyriomycetidae</taxon>
        <taxon>Chaetothyriales</taxon>
        <taxon>Herpotrichiellaceae</taxon>
        <taxon>Exophiala</taxon>
    </lineage>
</organism>
<dbReference type="Proteomes" id="UP000027920">
    <property type="component" value="Unassembled WGS sequence"/>
</dbReference>
<dbReference type="GO" id="GO:0043410">
    <property type="term" value="P:positive regulation of MAPK cascade"/>
    <property type="evidence" value="ECO:0007669"/>
    <property type="project" value="InterPro"/>
</dbReference>
<evidence type="ECO:0000256" key="2">
    <source>
        <dbReference type="ARBA" id="ARBA00022707"/>
    </source>
</evidence>
<comment type="subcellular location">
    <subcellularLocation>
        <location evidence="1">Endomembrane system</location>
    </subcellularLocation>
</comment>
<reference evidence="6 7" key="1">
    <citation type="submission" date="2013-03" db="EMBL/GenBank/DDBJ databases">
        <title>The Genome Sequence of Exophiala aquamarina CBS 119918.</title>
        <authorList>
            <consortium name="The Broad Institute Genomics Platform"/>
            <person name="Cuomo C."/>
            <person name="de Hoog S."/>
            <person name="Gorbushina A."/>
            <person name="Walker B."/>
            <person name="Young S.K."/>
            <person name="Zeng Q."/>
            <person name="Gargeya S."/>
            <person name="Fitzgerald M."/>
            <person name="Haas B."/>
            <person name="Abouelleil A."/>
            <person name="Allen A.W."/>
            <person name="Alvarado L."/>
            <person name="Arachchi H.M."/>
            <person name="Berlin A.M."/>
            <person name="Chapman S.B."/>
            <person name="Gainer-Dewar J."/>
            <person name="Goldberg J."/>
            <person name="Griggs A."/>
            <person name="Gujja S."/>
            <person name="Hansen M."/>
            <person name="Howarth C."/>
            <person name="Imamovic A."/>
            <person name="Ireland A."/>
            <person name="Larimer J."/>
            <person name="McCowan C."/>
            <person name="Murphy C."/>
            <person name="Pearson M."/>
            <person name="Poon T.W."/>
            <person name="Priest M."/>
            <person name="Roberts A."/>
            <person name="Saif S."/>
            <person name="Shea T."/>
            <person name="Sisk P."/>
            <person name="Sykes S."/>
            <person name="Wortman J."/>
            <person name="Nusbaum C."/>
            <person name="Birren B."/>
        </authorList>
    </citation>
    <scope>NUCLEOTIDE SEQUENCE [LARGE SCALE GENOMIC DNA]</scope>
    <source>
        <strain evidence="6 7">CBS 119918</strain>
    </source>
</reference>
<protein>
    <submittedName>
        <fullName evidence="6">Uncharacterized protein</fullName>
    </submittedName>
</protein>
<evidence type="ECO:0000256" key="5">
    <source>
        <dbReference type="ARBA" id="ARBA00023288"/>
    </source>
</evidence>
<evidence type="ECO:0000256" key="3">
    <source>
        <dbReference type="ARBA" id="ARBA00023136"/>
    </source>
</evidence>
<dbReference type="GO" id="GO:0031902">
    <property type="term" value="C:late endosome membrane"/>
    <property type="evidence" value="ECO:0007669"/>
    <property type="project" value="InterPro"/>
</dbReference>
<evidence type="ECO:0000313" key="7">
    <source>
        <dbReference type="Proteomes" id="UP000027920"/>
    </source>
</evidence>
<dbReference type="GeneID" id="25286985"/>
<dbReference type="OrthoDB" id="5299893at2759"/>
<evidence type="ECO:0000256" key="4">
    <source>
        <dbReference type="ARBA" id="ARBA00023139"/>
    </source>
</evidence>
<dbReference type="GO" id="GO:0071986">
    <property type="term" value="C:Ragulator complex"/>
    <property type="evidence" value="ECO:0007669"/>
    <property type="project" value="InterPro"/>
</dbReference>
<name>A0A072NXK5_9EURO</name>
<comment type="caution">
    <text evidence="6">The sequence shown here is derived from an EMBL/GenBank/DDBJ whole genome shotgun (WGS) entry which is preliminary data.</text>
</comment>
<keyword evidence="2" id="KW-0519">Myristate</keyword>
<dbReference type="GO" id="GO:0071230">
    <property type="term" value="P:cellular response to amino acid stimulus"/>
    <property type="evidence" value="ECO:0007669"/>
    <property type="project" value="InterPro"/>
</dbReference>
<dbReference type="HOGENOM" id="CLU_126096_0_0_1"/>
<keyword evidence="5" id="KW-0449">Lipoprotein</keyword>
<keyword evidence="4" id="KW-0564">Palmitate</keyword>